<accession>A0A1V6QJI5</accession>
<comment type="caution">
    <text evidence="2">The sequence shown here is derived from an EMBL/GenBank/DDBJ whole genome shotgun (WGS) entry which is preliminary data.</text>
</comment>
<protein>
    <submittedName>
        <fullName evidence="2">Uncharacterized protein</fullName>
    </submittedName>
</protein>
<name>A0A1V6QJI5_9EURO</name>
<evidence type="ECO:0000313" key="2">
    <source>
        <dbReference type="EMBL" id="OQD89384.1"/>
    </source>
</evidence>
<gene>
    <name evidence="2" type="ORF">PENANT_c002G08145</name>
</gene>
<dbReference type="STRING" id="416450.A0A1V6QJI5"/>
<organism evidence="2 3">
    <name type="scientific">Penicillium antarcticum</name>
    <dbReference type="NCBI Taxonomy" id="416450"/>
    <lineage>
        <taxon>Eukaryota</taxon>
        <taxon>Fungi</taxon>
        <taxon>Dikarya</taxon>
        <taxon>Ascomycota</taxon>
        <taxon>Pezizomycotina</taxon>
        <taxon>Eurotiomycetes</taxon>
        <taxon>Eurotiomycetidae</taxon>
        <taxon>Eurotiales</taxon>
        <taxon>Aspergillaceae</taxon>
        <taxon>Penicillium</taxon>
    </lineage>
</organism>
<evidence type="ECO:0000256" key="1">
    <source>
        <dbReference type="SAM" id="MobiDB-lite"/>
    </source>
</evidence>
<keyword evidence="3" id="KW-1185">Reference proteome</keyword>
<proteinExistence type="predicted"/>
<reference evidence="3" key="1">
    <citation type="journal article" date="2017" name="Nat. Microbiol.">
        <title>Global analysis of biosynthetic gene clusters reveals vast potential of secondary metabolite production in Penicillium species.</title>
        <authorList>
            <person name="Nielsen J.C."/>
            <person name="Grijseels S."/>
            <person name="Prigent S."/>
            <person name="Ji B."/>
            <person name="Dainat J."/>
            <person name="Nielsen K.F."/>
            <person name="Frisvad J.C."/>
            <person name="Workman M."/>
            <person name="Nielsen J."/>
        </authorList>
    </citation>
    <scope>NUCLEOTIDE SEQUENCE [LARGE SCALE GENOMIC DNA]</scope>
    <source>
        <strain evidence="3">IBT 31811</strain>
    </source>
</reference>
<sequence length="311" mass="34561">MFAHPPSTPFRQTGYYIPAKPSPLGQRSTNISTPPWAMSPTRGSAPKPSTMDENNTNTNETTNGFLNSSPTTIANNIFQPQPQSFFNIQSEPITRHSNSHQSPIAFNPTSTSNTPFTTTNDPFSFPANNNNNNETPNSPTTPTRPKPKFETRYANTIANPLRNAPSLARSKTRKLFLNRVRNERDSGRFEARGEQMMRMECLADRRRWEESMAADGDIMAGFDGEFEGEDDMLPYGDEAELDEFISQEEALEMALRETETQAPLAGRVGTLRGDGNGGRVPFSDDEYDDIFMGLSDSQFESGNGAQDMDMS</sequence>
<dbReference type="Proteomes" id="UP000191672">
    <property type="component" value="Unassembled WGS sequence"/>
</dbReference>
<feature type="compositionally biased region" description="Low complexity" evidence="1">
    <location>
        <begin position="107"/>
        <end position="143"/>
    </location>
</feature>
<feature type="region of interest" description="Disordered" evidence="1">
    <location>
        <begin position="1"/>
        <end position="61"/>
    </location>
</feature>
<evidence type="ECO:0000313" key="3">
    <source>
        <dbReference type="Proteomes" id="UP000191672"/>
    </source>
</evidence>
<dbReference type="AlphaFoldDB" id="A0A1V6QJI5"/>
<dbReference type="EMBL" id="MDYN01000002">
    <property type="protein sequence ID" value="OQD89384.1"/>
    <property type="molecule type" value="Genomic_DNA"/>
</dbReference>
<feature type="region of interest" description="Disordered" evidence="1">
    <location>
        <begin position="107"/>
        <end position="147"/>
    </location>
</feature>